<dbReference type="Proteomes" id="UP001620626">
    <property type="component" value="Unassembled WGS sequence"/>
</dbReference>
<organism evidence="2 3">
    <name type="scientific">Heterodera trifolii</name>
    <dbReference type="NCBI Taxonomy" id="157864"/>
    <lineage>
        <taxon>Eukaryota</taxon>
        <taxon>Metazoa</taxon>
        <taxon>Ecdysozoa</taxon>
        <taxon>Nematoda</taxon>
        <taxon>Chromadorea</taxon>
        <taxon>Rhabditida</taxon>
        <taxon>Tylenchina</taxon>
        <taxon>Tylenchomorpha</taxon>
        <taxon>Tylenchoidea</taxon>
        <taxon>Heteroderidae</taxon>
        <taxon>Heteroderinae</taxon>
        <taxon>Heterodera</taxon>
    </lineage>
</organism>
<sequence>MLDLARPTVENADQRKPKLSPTYRDRIKRNFDRGTRDRTFEIGQKIFVRNYRDGPKWFRGLVITKNGVIYLVRTLRGVWKRHADQLKPDLTVEDQLENESVDSDSNVGDQQQETEDEQNDGPAPPELRRSQRTKKKTQIFDPSS</sequence>
<feature type="region of interest" description="Disordered" evidence="1">
    <location>
        <begin position="90"/>
        <end position="144"/>
    </location>
</feature>
<protein>
    <submittedName>
        <fullName evidence="2">Uncharacterized protein</fullName>
    </submittedName>
</protein>
<evidence type="ECO:0000313" key="2">
    <source>
        <dbReference type="EMBL" id="KAL3076980.1"/>
    </source>
</evidence>
<name>A0ABD2IIA1_9BILA</name>
<keyword evidence="3" id="KW-1185">Reference proteome</keyword>
<dbReference type="AlphaFoldDB" id="A0ABD2IIA1"/>
<comment type="caution">
    <text evidence="2">The sequence shown here is derived from an EMBL/GenBank/DDBJ whole genome shotgun (WGS) entry which is preliminary data.</text>
</comment>
<dbReference type="EMBL" id="JBICBT010001238">
    <property type="protein sequence ID" value="KAL3076980.1"/>
    <property type="molecule type" value="Genomic_DNA"/>
</dbReference>
<evidence type="ECO:0000313" key="3">
    <source>
        <dbReference type="Proteomes" id="UP001620626"/>
    </source>
</evidence>
<proteinExistence type="predicted"/>
<gene>
    <name evidence="2" type="ORF">niasHT_031237</name>
</gene>
<feature type="compositionally biased region" description="Acidic residues" evidence="1">
    <location>
        <begin position="91"/>
        <end position="102"/>
    </location>
</feature>
<accession>A0ABD2IIA1</accession>
<reference evidence="2 3" key="1">
    <citation type="submission" date="2024-10" db="EMBL/GenBank/DDBJ databases">
        <authorList>
            <person name="Kim D."/>
        </authorList>
    </citation>
    <scope>NUCLEOTIDE SEQUENCE [LARGE SCALE GENOMIC DNA]</scope>
    <source>
        <strain evidence="2">BH-2024</strain>
    </source>
</reference>
<evidence type="ECO:0000256" key="1">
    <source>
        <dbReference type="SAM" id="MobiDB-lite"/>
    </source>
</evidence>